<organism evidence="3 4">
    <name type="scientific">Paludisphaera mucosa</name>
    <dbReference type="NCBI Taxonomy" id="3030827"/>
    <lineage>
        <taxon>Bacteria</taxon>
        <taxon>Pseudomonadati</taxon>
        <taxon>Planctomycetota</taxon>
        <taxon>Planctomycetia</taxon>
        <taxon>Isosphaerales</taxon>
        <taxon>Isosphaeraceae</taxon>
        <taxon>Paludisphaera</taxon>
    </lineage>
</organism>
<dbReference type="Proteomes" id="UP001216907">
    <property type="component" value="Unassembled WGS sequence"/>
</dbReference>
<dbReference type="Gene3D" id="1.50.10.100">
    <property type="entry name" value="Chondroitin AC/alginate lyase"/>
    <property type="match status" value="1"/>
</dbReference>
<keyword evidence="2" id="KW-0732">Signal</keyword>
<gene>
    <name evidence="3" type="ORF">PZE19_22400</name>
</gene>
<comment type="caution">
    <text evidence="3">The sequence shown here is derived from an EMBL/GenBank/DDBJ whole genome shotgun (WGS) entry which is preliminary data.</text>
</comment>
<dbReference type="RefSeq" id="WP_277862828.1">
    <property type="nucleotide sequence ID" value="NZ_JARRAG010000002.1"/>
</dbReference>
<evidence type="ECO:0000256" key="1">
    <source>
        <dbReference type="SAM" id="MobiDB-lite"/>
    </source>
</evidence>
<proteinExistence type="predicted"/>
<evidence type="ECO:0000313" key="4">
    <source>
        <dbReference type="Proteomes" id="UP001216907"/>
    </source>
</evidence>
<dbReference type="InterPro" id="IPR008929">
    <property type="entry name" value="Chondroitin_lyas"/>
</dbReference>
<sequence length="940" mass="102176">MIPRPARSARGLAMLVALALAAPALAGPGPAAAQPHDPPLGPVRLPKEWQDRFWATPQAKAFLKLSPKELADLVPVQAGLKYCACPVCDAPERGDPLVWSIEQPKVVVCRKCKGSFPNDTIPLPSPADKKLPTEKIEVLPGRWHFYPYHPVELEKAKYPDERLYLHAKRDYEARAYLAKAALYAAVRWHDQEPAARDPKLAQAAAALILRFAQVYPAYAMHNDQPGVAKQFQPARVPPPYRHGYQTAKWECNGSLETPMNLLLAYSLLRDGADWAEAGRLLECSDPKRIIEEDLFLASAELASRQPDDYTEDSLAVYRGMLSVGKLLGSQVLVVEARSRLDEFTRRGFYYDGFWRGADVLSHRRVLGMLDGWIDGLLTKPGDVADGRAAFPMIELARTAGAAVPSRPHDPDVRRASWPIETGDEPSHRPLLLGGAGLALLSVGEPGRSLDVEIRGRDGLADRRCQRLAFRLSVGGVPLLDDLDERPPTADGFDLATASHNAVVVDGLNQRETPQAARVPTPGSDFLYFAADPDFQVVTVADRFAYPISTKRYRQTFVACRSGPRRYALSIFEVDGGLQHDQIFHAAPGRKEEWRPLIATQPTTGSLLPPSISFLPSARPQEGRWFVQSYGEFRPRLRGVAAEPCRVVLDGGREKSAAGAVLKLHLLGDMPSTLITADSADAPAGDDATSGPESTRSSLIVRRRSDAGQALNSTFVTVFEPVEPGVAPLDRVARVESIGDAVVVLIESPEGSDHLVFNRRPGTTLRVKTANGRFVSTDGLAVRVRGEDVFLAGGTYVEAAGKLVSQKSVRGTVTAAERDPNERGRGWFQTPEKLPEGLDVAGRTLFIEHGDGTVRSWTLDSIEPTADGARLRVREEPGFRIDPASGAAGYYQFPLTSSPGPHRFRLAQLSRSPSTAAKPAPKAVAAGRAGRSPAARGAALN</sequence>
<feature type="signal peptide" evidence="2">
    <location>
        <begin position="1"/>
        <end position="26"/>
    </location>
</feature>
<evidence type="ECO:0000313" key="3">
    <source>
        <dbReference type="EMBL" id="MDG3006532.1"/>
    </source>
</evidence>
<keyword evidence="4" id="KW-1185">Reference proteome</keyword>
<feature type="compositionally biased region" description="Low complexity" evidence="1">
    <location>
        <begin position="915"/>
        <end position="940"/>
    </location>
</feature>
<dbReference type="EMBL" id="JARRAG010000002">
    <property type="protein sequence ID" value="MDG3006532.1"/>
    <property type="molecule type" value="Genomic_DNA"/>
</dbReference>
<dbReference type="Gene3D" id="2.70.98.70">
    <property type="match status" value="1"/>
</dbReference>
<name>A0ABT6FG34_9BACT</name>
<accession>A0ABT6FG34</accession>
<feature type="chain" id="PRO_5047060618" description="Heparinase II/III-like protein" evidence="2">
    <location>
        <begin position="27"/>
        <end position="940"/>
    </location>
</feature>
<reference evidence="3 4" key="1">
    <citation type="submission" date="2023-03" db="EMBL/GenBank/DDBJ databases">
        <title>Paludisphaera mucosa sp. nov. a novel planctomycete from northern fen.</title>
        <authorList>
            <person name="Ivanova A."/>
        </authorList>
    </citation>
    <scope>NUCLEOTIDE SEQUENCE [LARGE SCALE GENOMIC DNA]</scope>
    <source>
        <strain evidence="3 4">Pla2</strain>
    </source>
</reference>
<evidence type="ECO:0000256" key="2">
    <source>
        <dbReference type="SAM" id="SignalP"/>
    </source>
</evidence>
<evidence type="ECO:0008006" key="5">
    <source>
        <dbReference type="Google" id="ProtNLM"/>
    </source>
</evidence>
<protein>
    <recommendedName>
        <fullName evidence="5">Heparinase II/III-like protein</fullName>
    </recommendedName>
</protein>
<feature type="compositionally biased region" description="Low complexity" evidence="1">
    <location>
        <begin position="676"/>
        <end position="691"/>
    </location>
</feature>
<feature type="region of interest" description="Disordered" evidence="1">
    <location>
        <begin position="676"/>
        <end position="698"/>
    </location>
</feature>
<feature type="region of interest" description="Disordered" evidence="1">
    <location>
        <begin position="909"/>
        <end position="940"/>
    </location>
</feature>